<dbReference type="Proteomes" id="UP001295462">
    <property type="component" value="Unassembled WGS sequence"/>
</dbReference>
<evidence type="ECO:0000313" key="2">
    <source>
        <dbReference type="Proteomes" id="UP001295462"/>
    </source>
</evidence>
<name>A0AAU9R2H2_9VIBR</name>
<dbReference type="RefSeq" id="WP_409590512.1">
    <property type="nucleotide sequence ID" value="NZ_CAKMTZ010000150.1"/>
</dbReference>
<reference evidence="1" key="1">
    <citation type="submission" date="2022-01" db="EMBL/GenBank/DDBJ databases">
        <authorList>
            <person name="Lagorce A."/>
        </authorList>
    </citation>
    <scope>NUCLEOTIDE SEQUENCE</scope>
    <source>
        <strain evidence="1">Th15_F1_A12</strain>
    </source>
</reference>
<gene>
    <name evidence="1" type="ORF">THF1A12_920003</name>
</gene>
<accession>A0AAU9R2H2</accession>
<evidence type="ECO:0000313" key="1">
    <source>
        <dbReference type="EMBL" id="CAH1604087.1"/>
    </source>
</evidence>
<sequence>MVDYEKTFEELVQYKNGINVHSVNVIDSSILHLDDKAKLSSVGLGKYETLTFYVDGQTYCNGTLNQNVNLEGCLVNIQTENGIEQVIFIPSEVPYESSIPPEYQEDWSYMLKLIALAHELGHASDIQRADGNFKLENKKTVNLVGAEAYANAYALEYLNKVNAPVARNTLARAIYRASSSTKAFEKELYSCVCKQIGKGRLKRWAAA</sequence>
<comment type="caution">
    <text evidence="1">The sequence shown here is derived from an EMBL/GenBank/DDBJ whole genome shotgun (WGS) entry which is preliminary data.</text>
</comment>
<protein>
    <submittedName>
        <fullName evidence="1">Uncharacterized protein</fullName>
    </submittedName>
</protein>
<dbReference type="EMBL" id="CAKMUD010000152">
    <property type="protein sequence ID" value="CAH1604087.1"/>
    <property type="molecule type" value="Genomic_DNA"/>
</dbReference>
<proteinExistence type="predicted"/>
<dbReference type="AlphaFoldDB" id="A0AAU9R2H2"/>
<organism evidence="1 2">
    <name type="scientific">Vibrio jasicida</name>
    <dbReference type="NCBI Taxonomy" id="766224"/>
    <lineage>
        <taxon>Bacteria</taxon>
        <taxon>Pseudomonadati</taxon>
        <taxon>Pseudomonadota</taxon>
        <taxon>Gammaproteobacteria</taxon>
        <taxon>Vibrionales</taxon>
        <taxon>Vibrionaceae</taxon>
        <taxon>Vibrio</taxon>
    </lineage>
</organism>